<evidence type="ECO:0000256" key="5">
    <source>
        <dbReference type="ARBA" id="ARBA00023136"/>
    </source>
</evidence>
<evidence type="ECO:0000256" key="3">
    <source>
        <dbReference type="ARBA" id="ARBA00022692"/>
    </source>
</evidence>
<dbReference type="Proteomes" id="UP000586722">
    <property type="component" value="Unassembled WGS sequence"/>
</dbReference>
<evidence type="ECO:0000256" key="2">
    <source>
        <dbReference type="ARBA" id="ARBA00022475"/>
    </source>
</evidence>
<feature type="transmembrane region" description="Helical" evidence="6">
    <location>
        <begin position="117"/>
        <end position="138"/>
    </location>
</feature>
<dbReference type="PANTHER" id="PTHR47089">
    <property type="entry name" value="ABC TRANSPORTER, PERMEASE PROTEIN"/>
    <property type="match status" value="1"/>
</dbReference>
<keyword evidence="2" id="KW-1003">Cell membrane</keyword>
<evidence type="ECO:0000256" key="1">
    <source>
        <dbReference type="ARBA" id="ARBA00004651"/>
    </source>
</evidence>
<evidence type="ECO:0000256" key="6">
    <source>
        <dbReference type="SAM" id="Phobius"/>
    </source>
</evidence>
<dbReference type="GO" id="GO:0022857">
    <property type="term" value="F:transmembrane transporter activity"/>
    <property type="evidence" value="ECO:0007669"/>
    <property type="project" value="InterPro"/>
</dbReference>
<organism evidence="7 8">
    <name type="scientific">Pannonibacter tanglangensis</name>
    <dbReference type="NCBI Taxonomy" id="2750084"/>
    <lineage>
        <taxon>Bacteria</taxon>
        <taxon>Pseudomonadati</taxon>
        <taxon>Pseudomonadota</taxon>
        <taxon>Alphaproteobacteria</taxon>
        <taxon>Hyphomicrobiales</taxon>
        <taxon>Stappiaceae</taxon>
        <taxon>Pannonibacter</taxon>
    </lineage>
</organism>
<dbReference type="InterPro" id="IPR001851">
    <property type="entry name" value="ABC_transp_permease"/>
</dbReference>
<reference evidence="8" key="1">
    <citation type="submission" date="2020-01" db="EMBL/GenBank/DDBJ databases">
        <authorList>
            <person name="Fang Y."/>
            <person name="Sun R."/>
            <person name="Nie L."/>
            <person name="He J."/>
            <person name="Hao L."/>
            <person name="Wang L."/>
            <person name="Su S."/>
            <person name="Lv E."/>
            <person name="Zhang Z."/>
            <person name="Xie R."/>
            <person name="Liu H."/>
        </authorList>
    </citation>
    <scope>NUCLEOTIDE SEQUENCE [LARGE SCALE GENOMIC DNA]</scope>
    <source>
        <strain evidence="8">XCT-53</strain>
    </source>
</reference>
<feature type="transmembrane region" description="Helical" evidence="6">
    <location>
        <begin position="21"/>
        <end position="40"/>
    </location>
</feature>
<accession>A0A7X5J7T3</accession>
<dbReference type="Pfam" id="PF02653">
    <property type="entry name" value="BPD_transp_2"/>
    <property type="match status" value="1"/>
</dbReference>
<dbReference type="CDD" id="cd06580">
    <property type="entry name" value="TM_PBP1_transp_TpRbsC_like"/>
    <property type="match status" value="1"/>
</dbReference>
<feature type="transmembrane region" description="Helical" evidence="6">
    <location>
        <begin position="94"/>
        <end position="111"/>
    </location>
</feature>
<proteinExistence type="predicted"/>
<comment type="subcellular location">
    <subcellularLocation>
        <location evidence="1">Cell membrane</location>
        <topology evidence="1">Multi-pass membrane protein</topology>
    </subcellularLocation>
</comment>
<evidence type="ECO:0000313" key="8">
    <source>
        <dbReference type="Proteomes" id="UP000586722"/>
    </source>
</evidence>
<feature type="transmembrane region" description="Helical" evidence="6">
    <location>
        <begin position="197"/>
        <end position="216"/>
    </location>
</feature>
<dbReference type="PANTHER" id="PTHR47089:SF1">
    <property type="entry name" value="GUANOSINE ABC TRANSPORTER PERMEASE PROTEIN NUPP"/>
    <property type="match status" value="1"/>
</dbReference>
<feature type="transmembrane region" description="Helical" evidence="6">
    <location>
        <begin position="246"/>
        <end position="268"/>
    </location>
</feature>
<keyword evidence="4 6" id="KW-1133">Transmembrane helix</keyword>
<gene>
    <name evidence="7" type="ORF">GWI72_06090</name>
</gene>
<keyword evidence="5 6" id="KW-0472">Membrane</keyword>
<dbReference type="GO" id="GO:0005886">
    <property type="term" value="C:plasma membrane"/>
    <property type="evidence" value="ECO:0007669"/>
    <property type="project" value="UniProtKB-SubCell"/>
</dbReference>
<keyword evidence="3 6" id="KW-0812">Transmembrane</keyword>
<protein>
    <submittedName>
        <fullName evidence="7">ABC transporter permease</fullName>
    </submittedName>
</protein>
<feature type="transmembrane region" description="Helical" evidence="6">
    <location>
        <begin position="280"/>
        <end position="306"/>
    </location>
</feature>
<evidence type="ECO:0000256" key="4">
    <source>
        <dbReference type="ARBA" id="ARBA00022989"/>
    </source>
</evidence>
<feature type="transmembrane region" description="Helical" evidence="6">
    <location>
        <begin position="147"/>
        <end position="165"/>
    </location>
</feature>
<keyword evidence="8" id="KW-1185">Reference proteome</keyword>
<feature type="transmembrane region" description="Helical" evidence="6">
    <location>
        <begin position="327"/>
        <end position="347"/>
    </location>
</feature>
<comment type="caution">
    <text evidence="7">The sequence shown here is derived from an EMBL/GenBank/DDBJ whole genome shotgun (WGS) entry which is preliminary data.</text>
</comment>
<evidence type="ECO:0000313" key="7">
    <source>
        <dbReference type="EMBL" id="NBN77837.1"/>
    </source>
</evidence>
<name>A0A7X5J7T3_9HYPH</name>
<feature type="transmembrane region" description="Helical" evidence="6">
    <location>
        <begin position="63"/>
        <end position="82"/>
    </location>
</feature>
<sequence>MRLVLVKRAEHSRLMTGLSPVIAVALTMVSAGILFAAAGHDPALALYTFFIEPLTDSWSLQEVLVKATPLVLIACGLSVCYLSNNWNIGAEGQFVVGAIAGSVLPIMVPAFESVLTLPLMLLMGAVGGALFALIPALLKTRFNTNEILVSLMLVYVANLALDYLVRGPWRDPGGFNFPESALFSAAATLPTLGDGRLSVSLLVAIAVAILLSVLLARTLKGFEIRVLGESPRAGAFAGFSSRRMTVFAFLLSGALAGLAGIMEVAGSIGQLQPTISPGYGFTAIIVAFLGRLNPLAILVAGFVLALSYIGGEGVQASMGISDKIASVVQGMLLFFVLACDTLILYRIKLQSGQTAKGERAHV</sequence>
<dbReference type="AlphaFoldDB" id="A0A7X5J7T3"/>
<dbReference type="EMBL" id="JAABLQ010000001">
    <property type="protein sequence ID" value="NBN77837.1"/>
    <property type="molecule type" value="Genomic_DNA"/>
</dbReference>